<accession>A0ACD5UK05</accession>
<sequence length="164" mass="19002">MKALLQLKQSGVVEEYIQEFQKLVYQVSMFNPHYGTIFFISQFIKGLKFELQGTVEAHIPDTLERAYLIAKVQQEIFDAAPRNAQRQYNRFDTLATRTEVVPKAPLKMGMGDLWKDRQLREYRRANGECFKCELKYDPTHVCGQKKAATLNAIETEECTVMLSK</sequence>
<reference evidence="1" key="1">
    <citation type="submission" date="2021-05" db="EMBL/GenBank/DDBJ databases">
        <authorList>
            <person name="Scholz U."/>
            <person name="Mascher M."/>
            <person name="Fiebig A."/>
        </authorList>
    </citation>
    <scope>NUCLEOTIDE SEQUENCE [LARGE SCALE GENOMIC DNA]</scope>
</reference>
<evidence type="ECO:0000313" key="2">
    <source>
        <dbReference type="Proteomes" id="UP001732700"/>
    </source>
</evidence>
<dbReference type="Proteomes" id="UP001732700">
    <property type="component" value="Chromosome 2C"/>
</dbReference>
<protein>
    <submittedName>
        <fullName evidence="1">Uncharacterized protein</fullName>
    </submittedName>
</protein>
<evidence type="ECO:0000313" key="1">
    <source>
        <dbReference type="EnsemblPlants" id="AVESA.00010b.r2.2CG0265470.1.CDS.1"/>
    </source>
</evidence>
<organism evidence="1 2">
    <name type="scientific">Avena sativa</name>
    <name type="common">Oat</name>
    <dbReference type="NCBI Taxonomy" id="4498"/>
    <lineage>
        <taxon>Eukaryota</taxon>
        <taxon>Viridiplantae</taxon>
        <taxon>Streptophyta</taxon>
        <taxon>Embryophyta</taxon>
        <taxon>Tracheophyta</taxon>
        <taxon>Spermatophyta</taxon>
        <taxon>Magnoliopsida</taxon>
        <taxon>Liliopsida</taxon>
        <taxon>Poales</taxon>
        <taxon>Poaceae</taxon>
        <taxon>BOP clade</taxon>
        <taxon>Pooideae</taxon>
        <taxon>Poodae</taxon>
        <taxon>Poeae</taxon>
        <taxon>Poeae Chloroplast Group 1 (Aveneae type)</taxon>
        <taxon>Aveninae</taxon>
        <taxon>Avena</taxon>
    </lineage>
</organism>
<keyword evidence="2" id="KW-1185">Reference proteome</keyword>
<proteinExistence type="predicted"/>
<reference evidence="1" key="2">
    <citation type="submission" date="2025-09" db="UniProtKB">
        <authorList>
            <consortium name="EnsemblPlants"/>
        </authorList>
    </citation>
    <scope>IDENTIFICATION</scope>
</reference>
<name>A0ACD5UK05_AVESA</name>
<dbReference type="EnsemblPlants" id="AVESA.00010b.r2.2CG0265470.1">
    <property type="protein sequence ID" value="AVESA.00010b.r2.2CG0265470.1.CDS.1"/>
    <property type="gene ID" value="AVESA.00010b.r2.2CG0265470"/>
</dbReference>